<dbReference type="AlphaFoldDB" id="A0A126V5T4"/>
<dbReference type="STRING" id="1579316.RC74_19955"/>
<dbReference type="Gene3D" id="1.10.150.240">
    <property type="entry name" value="Putative phosphatase, domain 2"/>
    <property type="match status" value="1"/>
</dbReference>
<dbReference type="SFLD" id="SFLDG01129">
    <property type="entry name" value="C1.5:_HAD__Beta-PGM__Phosphata"/>
    <property type="match status" value="1"/>
</dbReference>
<evidence type="ECO:0000256" key="3">
    <source>
        <dbReference type="ARBA" id="ARBA00006171"/>
    </source>
</evidence>
<dbReference type="InterPro" id="IPR041492">
    <property type="entry name" value="HAD_2"/>
</dbReference>
<dbReference type="PANTHER" id="PTHR43434">
    <property type="entry name" value="PHOSPHOGLYCOLATE PHOSPHATASE"/>
    <property type="match status" value="1"/>
</dbReference>
<dbReference type="InterPro" id="IPR036412">
    <property type="entry name" value="HAD-like_sf"/>
</dbReference>
<reference evidence="5 6" key="1">
    <citation type="submission" date="2016-02" db="EMBL/GenBank/DDBJ databases">
        <title>Complete genome sequence of Halocynthiibacter arcticus PAMC 20958t from arctic marine sediment.</title>
        <authorList>
            <person name="Lee Y.M."/>
            <person name="Baek K."/>
            <person name="Lee H.K."/>
            <person name="Shin S.C."/>
        </authorList>
    </citation>
    <scope>NUCLEOTIDE SEQUENCE [LARGE SCALE GENOMIC DNA]</scope>
    <source>
        <strain evidence="5">PAMC 20958</strain>
    </source>
</reference>
<gene>
    <name evidence="5" type="ORF">RC74_19955</name>
</gene>
<dbReference type="SUPFAM" id="SSF56784">
    <property type="entry name" value="HAD-like"/>
    <property type="match status" value="1"/>
</dbReference>
<evidence type="ECO:0000256" key="1">
    <source>
        <dbReference type="ARBA" id="ARBA00000830"/>
    </source>
</evidence>
<dbReference type="GO" id="GO:0008967">
    <property type="term" value="F:phosphoglycolate phosphatase activity"/>
    <property type="evidence" value="ECO:0007669"/>
    <property type="project" value="UniProtKB-EC"/>
</dbReference>
<evidence type="ECO:0000313" key="5">
    <source>
        <dbReference type="EMBL" id="AML53226.1"/>
    </source>
</evidence>
<proteinExistence type="inferred from homology"/>
<dbReference type="GO" id="GO:0005829">
    <property type="term" value="C:cytosol"/>
    <property type="evidence" value="ECO:0007669"/>
    <property type="project" value="TreeGrafter"/>
</dbReference>
<dbReference type="OrthoDB" id="9793014at2"/>
<evidence type="ECO:0000256" key="4">
    <source>
        <dbReference type="ARBA" id="ARBA00013078"/>
    </source>
</evidence>
<dbReference type="Gene3D" id="3.40.50.1000">
    <property type="entry name" value="HAD superfamily/HAD-like"/>
    <property type="match status" value="1"/>
</dbReference>
<dbReference type="GO" id="GO:0006281">
    <property type="term" value="P:DNA repair"/>
    <property type="evidence" value="ECO:0007669"/>
    <property type="project" value="TreeGrafter"/>
</dbReference>
<evidence type="ECO:0000313" key="6">
    <source>
        <dbReference type="Proteomes" id="UP000070371"/>
    </source>
</evidence>
<dbReference type="PRINTS" id="PR00413">
    <property type="entry name" value="HADHALOGNASE"/>
</dbReference>
<comment type="similarity">
    <text evidence="3">Belongs to the HAD-like hydrolase superfamily. CbbY/CbbZ/Gph/YieH family.</text>
</comment>
<sequence>MGDKLPNDYKKCVVFDLDGTLADTSADLIAAANSCFRGLGFGDVLDPVADSLTAFHGGRAMLRLGFERLQHEGFDAAIDVQYPVLLEAYRQDIDTHTTLYEGAMEAVELLKSCGYAVSICTNKPEGLAQSLLERMGIRGAFDALIGADTLPTRKPDVAPYHAAVVRAGGVVERSILIGDTITDRDTARAAGVPIVLVGFGPSGDAVSSLEPDAILQHYVDLPSLVDRLIA</sequence>
<name>A0A126V5T4_9RHOB</name>
<accession>A0A126V5T4</accession>
<evidence type="ECO:0000256" key="2">
    <source>
        <dbReference type="ARBA" id="ARBA00004818"/>
    </source>
</evidence>
<dbReference type="SFLD" id="SFLDS00003">
    <property type="entry name" value="Haloacid_Dehalogenase"/>
    <property type="match status" value="1"/>
</dbReference>
<dbReference type="EMBL" id="CP014327">
    <property type="protein sequence ID" value="AML53226.1"/>
    <property type="molecule type" value="Genomic_DNA"/>
</dbReference>
<dbReference type="InterPro" id="IPR023214">
    <property type="entry name" value="HAD_sf"/>
</dbReference>
<comment type="catalytic activity">
    <reaction evidence="1">
        <text>2-phosphoglycolate + H2O = glycolate + phosphate</text>
        <dbReference type="Rhea" id="RHEA:14369"/>
        <dbReference type="ChEBI" id="CHEBI:15377"/>
        <dbReference type="ChEBI" id="CHEBI:29805"/>
        <dbReference type="ChEBI" id="CHEBI:43474"/>
        <dbReference type="ChEBI" id="CHEBI:58033"/>
        <dbReference type="EC" id="3.1.3.18"/>
    </reaction>
</comment>
<comment type="pathway">
    <text evidence="2">Organic acid metabolism; glycolate biosynthesis; glycolate from 2-phosphoglycolate: step 1/1.</text>
</comment>
<protein>
    <recommendedName>
        <fullName evidence="4">phosphoglycolate phosphatase</fullName>
        <ecNumber evidence="4">3.1.3.18</ecNumber>
    </recommendedName>
</protein>
<organism evidence="5 6">
    <name type="scientific">Falsihalocynthiibacter arcticus</name>
    <dbReference type="NCBI Taxonomy" id="1579316"/>
    <lineage>
        <taxon>Bacteria</taxon>
        <taxon>Pseudomonadati</taxon>
        <taxon>Pseudomonadota</taxon>
        <taxon>Alphaproteobacteria</taxon>
        <taxon>Rhodobacterales</taxon>
        <taxon>Roseobacteraceae</taxon>
        <taxon>Falsihalocynthiibacter</taxon>
    </lineage>
</organism>
<dbReference type="InterPro" id="IPR006439">
    <property type="entry name" value="HAD-SF_hydro_IA"/>
</dbReference>
<dbReference type="KEGG" id="hat:RC74_19955"/>
<dbReference type="NCBIfam" id="TIGR01549">
    <property type="entry name" value="HAD-SF-IA-v1"/>
    <property type="match status" value="1"/>
</dbReference>
<dbReference type="EC" id="3.1.3.18" evidence="4"/>
<dbReference type="Pfam" id="PF13419">
    <property type="entry name" value="HAD_2"/>
    <property type="match status" value="1"/>
</dbReference>
<dbReference type="InterPro" id="IPR023198">
    <property type="entry name" value="PGP-like_dom2"/>
</dbReference>
<dbReference type="InterPro" id="IPR050155">
    <property type="entry name" value="HAD-like_hydrolase_sf"/>
</dbReference>
<dbReference type="Proteomes" id="UP000070371">
    <property type="component" value="Chromosome"/>
</dbReference>
<dbReference type="PANTHER" id="PTHR43434:SF1">
    <property type="entry name" value="PHOSPHOGLYCOLATE PHOSPHATASE"/>
    <property type="match status" value="1"/>
</dbReference>
<keyword evidence="6" id="KW-1185">Reference proteome</keyword>